<keyword evidence="2" id="KW-1185">Reference proteome</keyword>
<keyword evidence="1" id="KW-0808">Transferase</keyword>
<evidence type="ECO:0000313" key="2">
    <source>
        <dbReference type="Proteomes" id="UP000663970"/>
    </source>
</evidence>
<evidence type="ECO:0000313" key="1">
    <source>
        <dbReference type="EMBL" id="MBN8235679.1"/>
    </source>
</evidence>
<protein>
    <submittedName>
        <fullName evidence="1">Transferase</fullName>
    </submittedName>
</protein>
<comment type="caution">
    <text evidence="1">The sequence shown here is derived from an EMBL/GenBank/DDBJ whole genome shotgun (WGS) entry which is preliminary data.</text>
</comment>
<proteinExistence type="predicted"/>
<dbReference type="SUPFAM" id="SSF51161">
    <property type="entry name" value="Trimeric LpxA-like enzymes"/>
    <property type="match status" value="1"/>
</dbReference>
<gene>
    <name evidence="1" type="ORF">JF544_10500</name>
</gene>
<sequence length="228" mass="25952">MRRGVGALKAAVPVKDLICLVEKQLDHLFLYDGKKERNLLASAVGKALGKTAVNFSRIRNKYYRKGGEVYFNPFHSGQYTVFLYYLSRVLREYEAFSLAERIYYLNKVLNAVDLYYEVELPDFFFLDHPMGTVLGRAVYADDFVFSQHITVGNNHDIFPVFEERVSLLAGAVVIGNCRIGRNTIVSAGSFIKDEDIPANSLVFGRSPQLVIKTKPESYFDEYFHATFS</sequence>
<dbReference type="InterPro" id="IPR011004">
    <property type="entry name" value="Trimer_LpxA-like_sf"/>
</dbReference>
<name>A0ABS3DWH5_9BACI</name>
<accession>A0ABS3DWH5</accession>
<dbReference type="PANTHER" id="PTHR42811">
    <property type="entry name" value="SERINE ACETYLTRANSFERASE"/>
    <property type="match status" value="1"/>
</dbReference>
<dbReference type="Gene3D" id="2.160.10.10">
    <property type="entry name" value="Hexapeptide repeat proteins"/>
    <property type="match status" value="1"/>
</dbReference>
<organism evidence="1 2">
    <name type="scientific">Halobacillus kuroshimensis</name>
    <dbReference type="NCBI Taxonomy" id="302481"/>
    <lineage>
        <taxon>Bacteria</taxon>
        <taxon>Bacillati</taxon>
        <taxon>Bacillota</taxon>
        <taxon>Bacilli</taxon>
        <taxon>Bacillales</taxon>
        <taxon>Bacillaceae</taxon>
        <taxon>Halobacillus</taxon>
    </lineage>
</organism>
<reference evidence="1 2" key="1">
    <citation type="submission" date="2020-12" db="EMBL/GenBank/DDBJ databases">
        <title>Oil enriched cultivation method for isolating marine PHA-producing bacteria.</title>
        <authorList>
            <person name="Zheng W."/>
            <person name="Yu S."/>
            <person name="Huang Y."/>
        </authorList>
    </citation>
    <scope>NUCLEOTIDE SEQUENCE [LARGE SCALE GENOMIC DNA]</scope>
    <source>
        <strain evidence="1 2">SY-2-6</strain>
    </source>
</reference>
<dbReference type="GO" id="GO:0016740">
    <property type="term" value="F:transferase activity"/>
    <property type="evidence" value="ECO:0007669"/>
    <property type="project" value="UniProtKB-KW"/>
</dbReference>
<dbReference type="EMBL" id="JAEKJY010000003">
    <property type="protein sequence ID" value="MBN8235679.1"/>
    <property type="molecule type" value="Genomic_DNA"/>
</dbReference>
<dbReference type="Proteomes" id="UP000663970">
    <property type="component" value="Unassembled WGS sequence"/>
</dbReference>